<dbReference type="Gene3D" id="3.90.79.10">
    <property type="entry name" value="Nucleoside Triphosphate Pyrophosphohydrolase"/>
    <property type="match status" value="1"/>
</dbReference>
<reference evidence="1" key="1">
    <citation type="submission" date="2018-11" db="EMBL/GenBank/DDBJ databases">
        <authorList>
            <consortium name="Pathogen Informatics"/>
        </authorList>
    </citation>
    <scope>NUCLEOTIDE SEQUENCE</scope>
</reference>
<evidence type="ECO:0000313" key="2">
    <source>
        <dbReference type="Proteomes" id="UP000784294"/>
    </source>
</evidence>
<gene>
    <name evidence="1" type="ORF">PXEA_LOCUS15548</name>
</gene>
<dbReference type="OrthoDB" id="10262892at2759"/>
<evidence type="ECO:0000313" key="1">
    <source>
        <dbReference type="EMBL" id="VEL22108.1"/>
    </source>
</evidence>
<protein>
    <submittedName>
        <fullName evidence="1">Uncharacterized protein</fullName>
    </submittedName>
</protein>
<dbReference type="EMBL" id="CAAALY010054738">
    <property type="protein sequence ID" value="VEL22108.1"/>
    <property type="molecule type" value="Genomic_DNA"/>
</dbReference>
<dbReference type="Proteomes" id="UP000784294">
    <property type="component" value="Unassembled WGS sequence"/>
</dbReference>
<organism evidence="1 2">
    <name type="scientific">Protopolystoma xenopodis</name>
    <dbReference type="NCBI Taxonomy" id="117903"/>
    <lineage>
        <taxon>Eukaryota</taxon>
        <taxon>Metazoa</taxon>
        <taxon>Spiralia</taxon>
        <taxon>Lophotrochozoa</taxon>
        <taxon>Platyhelminthes</taxon>
        <taxon>Monogenea</taxon>
        <taxon>Polyopisthocotylea</taxon>
        <taxon>Polystomatidea</taxon>
        <taxon>Polystomatidae</taxon>
        <taxon>Protopolystoma</taxon>
    </lineage>
</organism>
<comment type="caution">
    <text evidence="1">The sequence shown here is derived from an EMBL/GenBank/DDBJ whole genome shotgun (WGS) entry which is preliminary data.</text>
</comment>
<keyword evidence="2" id="KW-1185">Reference proteome</keyword>
<proteinExistence type="predicted"/>
<sequence>MVYVVVGFCGHLLEETEINSSPNTSSHDLIPSDTAQCLSPSPKEVEAIFFRSLDWLCSPGTLSYTEFRMARYRNPFVISDQPAHSLTKVSPSSSSYPHYSDDYRYLIPAFGQTVQTLDWPRIWGITAMILNRVLLCLLPSSITLHYPPGIYSRLIPTSRPIGLPIDHTYQKT</sequence>
<accession>A0A3S5AES5</accession>
<name>A0A3S5AES5_9PLAT</name>
<dbReference type="AlphaFoldDB" id="A0A3S5AES5"/>